<dbReference type="Proteomes" id="UP001617689">
    <property type="component" value="Unassembled WGS sequence"/>
</dbReference>
<dbReference type="PANTHER" id="PTHR10314">
    <property type="entry name" value="CYSTATHIONINE BETA-SYNTHASE"/>
    <property type="match status" value="1"/>
</dbReference>
<protein>
    <recommendedName>
        <fullName evidence="3">cysteine synthase</fullName>
        <ecNumber evidence="3">2.5.1.47</ecNumber>
    </recommendedName>
</protein>
<accession>A0ABW8GC89</accession>
<organism evidence="7 8">
    <name type="scientific">Pectobacterium actinidiae</name>
    <dbReference type="NCBI Taxonomy" id="1507808"/>
    <lineage>
        <taxon>Bacteria</taxon>
        <taxon>Pseudomonadati</taxon>
        <taxon>Pseudomonadota</taxon>
        <taxon>Gammaproteobacteria</taxon>
        <taxon>Enterobacterales</taxon>
        <taxon>Pectobacteriaceae</taxon>
        <taxon>Pectobacterium</taxon>
    </lineage>
</organism>
<feature type="domain" description="Tryptophan synthase beta chain-like PALP" evidence="6">
    <location>
        <begin position="60"/>
        <end position="347"/>
    </location>
</feature>
<evidence type="ECO:0000256" key="3">
    <source>
        <dbReference type="ARBA" id="ARBA00012681"/>
    </source>
</evidence>
<comment type="pathway">
    <text evidence="2">Amino-acid biosynthesis; L-cysteine biosynthesis; L-cysteine from L-serine: step 2/2.</text>
</comment>
<gene>
    <name evidence="7" type="ORF">ACIPUP_14205</name>
</gene>
<evidence type="ECO:0000259" key="6">
    <source>
        <dbReference type="Pfam" id="PF00291"/>
    </source>
</evidence>
<keyword evidence="8" id="KW-1185">Reference proteome</keyword>
<dbReference type="InterPro" id="IPR036052">
    <property type="entry name" value="TrpB-like_PALP_sf"/>
</dbReference>
<comment type="caution">
    <text evidence="7">The sequence shown here is derived from an EMBL/GenBank/DDBJ whole genome shotgun (WGS) entry which is preliminary data.</text>
</comment>
<reference evidence="7 8" key="1">
    <citation type="submission" date="2024-10" db="EMBL/GenBank/DDBJ databases">
        <authorList>
            <person name="Lu C.-H."/>
        </authorList>
    </citation>
    <scope>NUCLEOTIDE SEQUENCE [LARGE SCALE GENOMIC DNA]</scope>
    <source>
        <strain evidence="7 8">22ZTDG03-2</strain>
    </source>
</reference>
<comment type="cofactor">
    <cofactor evidence="1">
        <name>pyridoxal 5'-phosphate</name>
        <dbReference type="ChEBI" id="CHEBI:597326"/>
    </cofactor>
</comment>
<evidence type="ECO:0000256" key="5">
    <source>
        <dbReference type="ARBA" id="ARBA00047931"/>
    </source>
</evidence>
<dbReference type="InterPro" id="IPR050214">
    <property type="entry name" value="Cys_Synth/Cystath_Beta-Synth"/>
</dbReference>
<name>A0ABW8GC89_9GAMM</name>
<evidence type="ECO:0000313" key="7">
    <source>
        <dbReference type="EMBL" id="MFJ5430305.1"/>
    </source>
</evidence>
<keyword evidence="4" id="KW-0663">Pyridoxal phosphate</keyword>
<dbReference type="InterPro" id="IPR001926">
    <property type="entry name" value="TrpB-like_PALP"/>
</dbReference>
<evidence type="ECO:0000256" key="1">
    <source>
        <dbReference type="ARBA" id="ARBA00001933"/>
    </source>
</evidence>
<dbReference type="Gene3D" id="3.40.50.1100">
    <property type="match status" value="2"/>
</dbReference>
<evidence type="ECO:0000256" key="4">
    <source>
        <dbReference type="ARBA" id="ARBA00022898"/>
    </source>
</evidence>
<dbReference type="Pfam" id="PF00291">
    <property type="entry name" value="PALP"/>
    <property type="match status" value="1"/>
</dbReference>
<evidence type="ECO:0000313" key="8">
    <source>
        <dbReference type="Proteomes" id="UP001617689"/>
    </source>
</evidence>
<dbReference type="EC" id="2.5.1.47" evidence="3"/>
<proteinExistence type="predicted"/>
<dbReference type="EMBL" id="JBIXLL010000008">
    <property type="protein sequence ID" value="MFJ5430305.1"/>
    <property type="molecule type" value="Genomic_DNA"/>
</dbReference>
<dbReference type="RefSeq" id="WP_261386499.1">
    <property type="nucleotide sequence ID" value="NZ_JBEHFJ010000020.1"/>
</dbReference>
<sequence length="394" mass="43591">MLSVMYGFFKRNLFHYFDFLKFENNGLFVYQANRGIPVLIARIDSSANSEKIKMKYNSILKTVGNTPCVRINAFDTQGVNVHLKMETTNPGGSIKDRIAISMLEKAESKGILRKGMIVIEPSSGNTAIGLAMACAAKGYKFIAILDRMVPSAKRDKIKAYGADIIFLPEFEDGIDTVLYRIELTKKIISLYPNAFSPMQFENQDNPQEHYDSTAREIYSQFSGDISGVFITAGSCGTITGVSRYLKEMNPAIKVFAVEPMGSIIFGGEAGKYFVQGAGLAFRPKILDDRYIDDAIKISDFTAFKIARELARKEGILIGGTGACALSAGLERLNKFNPGDNVVIIIPDSGERYVDTIYSDTWLAKHGFSELIEKSDCDNELTSLVYELGCTLNDF</sequence>
<evidence type="ECO:0000256" key="2">
    <source>
        <dbReference type="ARBA" id="ARBA00004962"/>
    </source>
</evidence>
<dbReference type="SUPFAM" id="SSF53686">
    <property type="entry name" value="Tryptophan synthase beta subunit-like PLP-dependent enzymes"/>
    <property type="match status" value="1"/>
</dbReference>
<dbReference type="PROSITE" id="PS00901">
    <property type="entry name" value="CYS_SYNTHASE"/>
    <property type="match status" value="1"/>
</dbReference>
<dbReference type="InterPro" id="IPR001216">
    <property type="entry name" value="P-phosphate_BS"/>
</dbReference>
<dbReference type="CDD" id="cd01561">
    <property type="entry name" value="CBS_like"/>
    <property type="match status" value="1"/>
</dbReference>
<comment type="catalytic activity">
    <reaction evidence="5">
        <text>O-acetyl-L-serine + hydrogen sulfide = L-cysteine + acetate</text>
        <dbReference type="Rhea" id="RHEA:14829"/>
        <dbReference type="ChEBI" id="CHEBI:29919"/>
        <dbReference type="ChEBI" id="CHEBI:30089"/>
        <dbReference type="ChEBI" id="CHEBI:35235"/>
        <dbReference type="ChEBI" id="CHEBI:58340"/>
        <dbReference type="EC" id="2.5.1.47"/>
    </reaction>
</comment>